<reference evidence="2" key="1">
    <citation type="submission" date="2017-09" db="EMBL/GenBank/DDBJ databases">
        <title>Depth-based differentiation of microbial function through sediment-hosted aquifers and enrichment of novel symbionts in the deep terrestrial subsurface.</title>
        <authorList>
            <person name="Probst A.J."/>
            <person name="Ladd B."/>
            <person name="Jarett J.K."/>
            <person name="Geller-Mcgrath D.E."/>
            <person name="Sieber C.M.K."/>
            <person name="Emerson J.B."/>
            <person name="Anantharaman K."/>
            <person name="Thomas B.C."/>
            <person name="Malmstrom R."/>
            <person name="Stieglmeier M."/>
            <person name="Klingl A."/>
            <person name="Woyke T."/>
            <person name="Ryan C.M."/>
            <person name="Banfield J.F."/>
        </authorList>
    </citation>
    <scope>NUCLEOTIDE SEQUENCE [LARGE SCALE GENOMIC DNA]</scope>
</reference>
<name>A0A2M7CHH9_9BACT</name>
<dbReference type="AlphaFoldDB" id="A0A2M7CHH9"/>
<protein>
    <submittedName>
        <fullName evidence="1">Uncharacterized protein</fullName>
    </submittedName>
</protein>
<dbReference type="EMBL" id="PEUM01000106">
    <property type="protein sequence ID" value="PIV25068.1"/>
    <property type="molecule type" value="Genomic_DNA"/>
</dbReference>
<evidence type="ECO:0000313" key="1">
    <source>
        <dbReference type="EMBL" id="PIV25068.1"/>
    </source>
</evidence>
<organism evidence="1 2">
    <name type="scientific">Candidatus Berkelbacteria bacterium CG03_land_8_20_14_0_80_40_36</name>
    <dbReference type="NCBI Taxonomy" id="1974509"/>
    <lineage>
        <taxon>Bacteria</taxon>
        <taxon>Candidatus Berkelbacteria</taxon>
    </lineage>
</organism>
<dbReference type="Proteomes" id="UP000229966">
    <property type="component" value="Unassembled WGS sequence"/>
</dbReference>
<evidence type="ECO:0000313" key="2">
    <source>
        <dbReference type="Proteomes" id="UP000229966"/>
    </source>
</evidence>
<proteinExistence type="predicted"/>
<sequence>MINLPWYDSDPRRALSRLNQEAKVRDIAVSKENGANGDTTQVSPIFLAFAISTAVNEHLKLLLTACEKFGIHITREQTKKLNAELLSLHYFLSTIFLNKYISGNQFELFVLRARVALLDILPKNGIGNWLLNFNPFAKNRKDNELEVSLFEVFQKNERFYIHDELSEEEKRELASDLTFFEIKEDVYKNNIFTQFLIKSSYRISDILSVRENPARFIPLCVANRSIIETSFEVAQKIRPVWHLPEDKKAMRDFNMQDQEQ</sequence>
<comment type="caution">
    <text evidence="1">The sequence shown here is derived from an EMBL/GenBank/DDBJ whole genome shotgun (WGS) entry which is preliminary data.</text>
</comment>
<gene>
    <name evidence="1" type="ORF">COS38_03615</name>
</gene>
<accession>A0A2M7CHH9</accession>